<accession>A0A8S9LDB2</accession>
<proteinExistence type="predicted"/>
<dbReference type="InterPro" id="IPR044938">
    <property type="entry name" value="EDC4_C_sf"/>
</dbReference>
<dbReference type="GO" id="GO:0000932">
    <property type="term" value="C:P-body"/>
    <property type="evidence" value="ECO:0007669"/>
    <property type="project" value="TreeGrafter"/>
</dbReference>
<dbReference type="InterPro" id="IPR045152">
    <property type="entry name" value="EDC4-like"/>
</dbReference>
<comment type="subcellular location">
    <subcellularLocation>
        <location evidence="1">Cytoplasm</location>
    </subcellularLocation>
</comment>
<evidence type="ECO:0000256" key="1">
    <source>
        <dbReference type="ARBA" id="ARBA00004496"/>
    </source>
</evidence>
<feature type="signal peptide" evidence="5">
    <location>
        <begin position="1"/>
        <end position="20"/>
    </location>
</feature>
<evidence type="ECO:0000256" key="2">
    <source>
        <dbReference type="ARBA" id="ARBA00022490"/>
    </source>
</evidence>
<dbReference type="PANTHER" id="PTHR15598">
    <property type="entry name" value="ENHANCER OF MRNA-DECAPPING PROTEIN 4"/>
    <property type="match status" value="1"/>
</dbReference>
<keyword evidence="5" id="KW-0732">Signal</keyword>
<dbReference type="AlphaFoldDB" id="A0A8S9LDB2"/>
<organism evidence="6">
    <name type="scientific">Brassica cretica</name>
    <name type="common">Mustard</name>
    <dbReference type="NCBI Taxonomy" id="69181"/>
    <lineage>
        <taxon>Eukaryota</taxon>
        <taxon>Viridiplantae</taxon>
        <taxon>Streptophyta</taxon>
        <taxon>Embryophyta</taxon>
        <taxon>Tracheophyta</taxon>
        <taxon>Spermatophyta</taxon>
        <taxon>Magnoliopsida</taxon>
        <taxon>eudicotyledons</taxon>
        <taxon>Gunneridae</taxon>
        <taxon>Pentapetalae</taxon>
        <taxon>rosids</taxon>
        <taxon>malvids</taxon>
        <taxon>Brassicales</taxon>
        <taxon>Brassicaceae</taxon>
        <taxon>Brassiceae</taxon>
        <taxon>Brassica</taxon>
    </lineage>
</organism>
<dbReference type="Gene3D" id="1.10.220.100">
    <property type="entry name" value="conserved c-terminal region of ge- 1"/>
    <property type="match status" value="1"/>
</dbReference>
<evidence type="ECO:0000256" key="4">
    <source>
        <dbReference type="ARBA" id="ARBA00022737"/>
    </source>
</evidence>
<keyword evidence="2" id="KW-0963">Cytoplasm</keyword>
<reference evidence="6" key="1">
    <citation type="submission" date="2019-12" db="EMBL/GenBank/DDBJ databases">
        <title>Genome sequencing and annotation of Brassica cretica.</title>
        <authorList>
            <person name="Studholme D.J."/>
            <person name="Sarris P.F."/>
        </authorList>
    </citation>
    <scope>NUCLEOTIDE SEQUENCE</scope>
    <source>
        <strain evidence="6">PFS-102/07</strain>
        <tissue evidence="6">Leaf</tissue>
    </source>
</reference>
<dbReference type="PANTHER" id="PTHR15598:SF5">
    <property type="entry name" value="ENHANCER OF MRNA-DECAPPING PROTEIN 4"/>
    <property type="match status" value="1"/>
</dbReference>
<dbReference type="EMBL" id="QGKY02000094">
    <property type="protein sequence ID" value="KAF2605434.1"/>
    <property type="molecule type" value="Genomic_DNA"/>
</dbReference>
<evidence type="ECO:0000256" key="5">
    <source>
        <dbReference type="SAM" id="SignalP"/>
    </source>
</evidence>
<name>A0A8S9LDB2_BRACR</name>
<comment type="caution">
    <text evidence="6">The sequence shown here is derived from an EMBL/GenBank/DDBJ whole genome shotgun (WGS) entry which is preliminary data.</text>
</comment>
<evidence type="ECO:0008006" key="7">
    <source>
        <dbReference type="Google" id="ProtNLM"/>
    </source>
</evidence>
<keyword evidence="3" id="KW-0853">WD repeat</keyword>
<evidence type="ECO:0000256" key="3">
    <source>
        <dbReference type="ARBA" id="ARBA00022574"/>
    </source>
</evidence>
<feature type="chain" id="PRO_5035902373" description="Secreted protein" evidence="5">
    <location>
        <begin position="21"/>
        <end position="86"/>
    </location>
</feature>
<evidence type="ECO:0000313" key="6">
    <source>
        <dbReference type="EMBL" id="KAF2605434.1"/>
    </source>
</evidence>
<protein>
    <recommendedName>
        <fullName evidence="7">Secreted protein</fullName>
    </recommendedName>
</protein>
<sequence>MNHLPLTPSVLLSLLLHLAGDINKDTSCKLVWMTCVASAIDTSDPSVAICGPSIFEQVGKKIMHPKQRRQSFKARHHVFAIGLQMI</sequence>
<dbReference type="GO" id="GO:0031087">
    <property type="term" value="P:deadenylation-independent decapping of nuclear-transcribed mRNA"/>
    <property type="evidence" value="ECO:0007669"/>
    <property type="project" value="InterPro"/>
</dbReference>
<gene>
    <name evidence="6" type="ORF">F2Q70_00028618</name>
</gene>
<keyword evidence="4" id="KW-0677">Repeat</keyword>